<dbReference type="RefSeq" id="XP_069201014.1">
    <property type="nucleotide sequence ID" value="XM_069348105.1"/>
</dbReference>
<keyword evidence="2" id="KW-1185">Reference proteome</keyword>
<evidence type="ECO:0000313" key="2">
    <source>
        <dbReference type="Proteomes" id="UP001562354"/>
    </source>
</evidence>
<dbReference type="EMBL" id="JBFMKM010000008">
    <property type="protein sequence ID" value="KAL1304740.1"/>
    <property type="molecule type" value="Genomic_DNA"/>
</dbReference>
<protein>
    <submittedName>
        <fullName evidence="1">Uncharacterized protein</fullName>
    </submittedName>
</protein>
<dbReference type="Proteomes" id="UP001562354">
    <property type="component" value="Unassembled WGS sequence"/>
</dbReference>
<organism evidence="1 2">
    <name type="scientific">Neodothiora populina</name>
    <dbReference type="NCBI Taxonomy" id="2781224"/>
    <lineage>
        <taxon>Eukaryota</taxon>
        <taxon>Fungi</taxon>
        <taxon>Dikarya</taxon>
        <taxon>Ascomycota</taxon>
        <taxon>Pezizomycotina</taxon>
        <taxon>Dothideomycetes</taxon>
        <taxon>Dothideomycetidae</taxon>
        <taxon>Dothideales</taxon>
        <taxon>Dothioraceae</taxon>
        <taxon>Neodothiora</taxon>
    </lineage>
</organism>
<dbReference type="GeneID" id="95977384"/>
<sequence>MSVLPPKLTDPHDLVIKTAVPNAQHLKRDFQYMRVRGMELEIPIPAIPTSTTSDIQKPDWSFVRKLWWKMIDLVYGTAASPLRLSLEMRIMGDSDIIMAPQRGNKLGTVAIEIGTVPEVVGDDEWAYFCQMAFDILRGLGPEGRVRPHWGKEWFGLHMDNLSAPQWIKTFSYKSDIAEFKETLQKIGTRQGWTLKDLQQSFSNRLWDEIIFDT</sequence>
<name>A0ABR3PF27_9PEZI</name>
<evidence type="ECO:0000313" key="1">
    <source>
        <dbReference type="EMBL" id="KAL1304740.1"/>
    </source>
</evidence>
<accession>A0ABR3PF27</accession>
<gene>
    <name evidence="1" type="ORF">AAFC00_003684</name>
</gene>
<reference evidence="1 2" key="1">
    <citation type="submission" date="2024-07" db="EMBL/GenBank/DDBJ databases">
        <title>Draft sequence of the Neodothiora populina.</title>
        <authorList>
            <person name="Drown D.D."/>
            <person name="Schuette U.S."/>
            <person name="Buechlein A.B."/>
            <person name="Rusch D.R."/>
            <person name="Winton L.W."/>
            <person name="Adams G.A."/>
        </authorList>
    </citation>
    <scope>NUCLEOTIDE SEQUENCE [LARGE SCALE GENOMIC DNA]</scope>
    <source>
        <strain evidence="1 2">CPC 39397</strain>
    </source>
</reference>
<comment type="caution">
    <text evidence="1">The sequence shown here is derived from an EMBL/GenBank/DDBJ whole genome shotgun (WGS) entry which is preliminary data.</text>
</comment>
<proteinExistence type="predicted"/>